<feature type="transmembrane region" description="Helical" evidence="1">
    <location>
        <begin position="6"/>
        <end position="25"/>
    </location>
</feature>
<reference evidence="2 3" key="1">
    <citation type="journal article" date="2016" name="Nat. Commun.">
        <title>Thousands of microbial genomes shed light on interconnected biogeochemical processes in an aquifer system.</title>
        <authorList>
            <person name="Anantharaman K."/>
            <person name="Brown C.T."/>
            <person name="Hug L.A."/>
            <person name="Sharon I."/>
            <person name="Castelle C.J."/>
            <person name="Probst A.J."/>
            <person name="Thomas B.C."/>
            <person name="Singh A."/>
            <person name="Wilkins M.J."/>
            <person name="Karaoz U."/>
            <person name="Brodie E.L."/>
            <person name="Williams K.H."/>
            <person name="Hubbard S.S."/>
            <person name="Banfield J.F."/>
        </authorList>
    </citation>
    <scope>NUCLEOTIDE SEQUENCE [LARGE SCALE GENOMIC DNA]</scope>
</reference>
<proteinExistence type="predicted"/>
<organism evidence="2 3">
    <name type="scientific">candidate division WOR-1 bacterium RIFOXYB2_FULL_36_35</name>
    <dbReference type="NCBI Taxonomy" id="1802578"/>
    <lineage>
        <taxon>Bacteria</taxon>
        <taxon>Bacillati</taxon>
        <taxon>Saganbacteria</taxon>
    </lineage>
</organism>
<evidence type="ECO:0000313" key="3">
    <source>
        <dbReference type="Proteomes" id="UP000177905"/>
    </source>
</evidence>
<dbReference type="EMBL" id="MEUA01000051">
    <property type="protein sequence ID" value="OGC13559.1"/>
    <property type="molecule type" value="Genomic_DNA"/>
</dbReference>
<protein>
    <submittedName>
        <fullName evidence="2">Uncharacterized protein</fullName>
    </submittedName>
</protein>
<gene>
    <name evidence="2" type="ORF">A2290_04780</name>
</gene>
<evidence type="ECO:0000256" key="1">
    <source>
        <dbReference type="SAM" id="Phobius"/>
    </source>
</evidence>
<sequence>MNIKIIITLFITLFIVGILLLPNYYNRNISLKTENDLTHEIKNLQLHLNESEEIYFKKINEMDLTRNYSYQNIIYLMNSIDSVTLSSFDPFIEAIENKISNDINLEINNQSVKPNYVKFSVFKPENYSLNYIYADDTIHVREIRHFQPIAVNKNSKIKLRINNDFAIFDGMYIGNTGQMHLTGYKSISKLKNDNGYSLPKNININDEILFAFIKHKDFDFYVKLVWFIKVV</sequence>
<dbReference type="Proteomes" id="UP000177905">
    <property type="component" value="Unassembled WGS sequence"/>
</dbReference>
<dbReference type="AlphaFoldDB" id="A0A1F4RZH7"/>
<accession>A0A1F4RZH7</accession>
<keyword evidence="1" id="KW-0472">Membrane</keyword>
<name>A0A1F4RZH7_UNCSA</name>
<keyword evidence="1" id="KW-1133">Transmembrane helix</keyword>
<keyword evidence="1" id="KW-0812">Transmembrane</keyword>
<comment type="caution">
    <text evidence="2">The sequence shown here is derived from an EMBL/GenBank/DDBJ whole genome shotgun (WGS) entry which is preliminary data.</text>
</comment>
<evidence type="ECO:0000313" key="2">
    <source>
        <dbReference type="EMBL" id="OGC13559.1"/>
    </source>
</evidence>